<sequence length="46" mass="5617">MTQKPTDRPQPTSTVSEVKWDRTRLYQNEHGEWCIRLPERRPEHLN</sequence>
<protein>
    <submittedName>
        <fullName evidence="1">Uncharacterized protein</fullName>
    </submittedName>
</protein>
<dbReference type="RefSeq" id="WP_350243762.1">
    <property type="nucleotide sequence ID" value="NZ_CP158299.1"/>
</dbReference>
<reference evidence="1" key="1">
    <citation type="submission" date="2024-06" db="EMBL/GenBank/DDBJ databases">
        <title>Draft Genome Sequence of Deinococcus sonorensis Type Strain KR-87, a Biofilm Producing Representative of the Genus Deinococcus.</title>
        <authorList>
            <person name="Boren L.S."/>
            <person name="Grosso R.A."/>
            <person name="Hugenberg-Cox A.N."/>
            <person name="Hill J.T.E."/>
            <person name="Albert C.M."/>
            <person name="Tuohy J.M."/>
        </authorList>
    </citation>
    <scope>NUCLEOTIDE SEQUENCE</scope>
    <source>
        <strain evidence="1">KR-87</strain>
    </source>
</reference>
<proteinExistence type="predicted"/>
<gene>
    <name evidence="1" type="ORF">ABOD76_05285</name>
</gene>
<dbReference type="KEGG" id="dsc:ABOD76_05285"/>
<evidence type="ECO:0000313" key="1">
    <source>
        <dbReference type="EMBL" id="XBV85721.1"/>
    </source>
</evidence>
<dbReference type="EMBL" id="CP158299">
    <property type="protein sequence ID" value="XBV85721.1"/>
    <property type="molecule type" value="Genomic_DNA"/>
</dbReference>
<dbReference type="AlphaFoldDB" id="A0AAU7UB54"/>
<organism evidence="1">
    <name type="scientific">Deinococcus sonorensis KR-87</name>
    <dbReference type="NCBI Taxonomy" id="694439"/>
    <lineage>
        <taxon>Bacteria</taxon>
        <taxon>Thermotogati</taxon>
        <taxon>Deinococcota</taxon>
        <taxon>Deinococci</taxon>
        <taxon>Deinococcales</taxon>
        <taxon>Deinococcaceae</taxon>
        <taxon>Deinococcus</taxon>
    </lineage>
</organism>
<accession>A0AAU7UB54</accession>
<name>A0AAU7UB54_9DEIO</name>